<name>A0A212QQ76_9PROT</name>
<organism evidence="14 15">
    <name type="scientific">Arboricoccus pini</name>
    <dbReference type="NCBI Taxonomy" id="1963835"/>
    <lineage>
        <taxon>Bacteria</taxon>
        <taxon>Pseudomonadati</taxon>
        <taxon>Pseudomonadota</taxon>
        <taxon>Alphaproteobacteria</taxon>
        <taxon>Geminicoccales</taxon>
        <taxon>Geminicoccaceae</taxon>
        <taxon>Arboricoccus</taxon>
    </lineage>
</organism>
<dbReference type="AlphaFoldDB" id="A0A212QQ76"/>
<dbReference type="Gene3D" id="1.20.58.340">
    <property type="entry name" value="Magnesium transport protein CorA, transmembrane region"/>
    <property type="match status" value="1"/>
</dbReference>
<evidence type="ECO:0000313" key="14">
    <source>
        <dbReference type="EMBL" id="SNB61648.1"/>
    </source>
</evidence>
<keyword evidence="6" id="KW-0997">Cell inner membrane</keyword>
<dbReference type="OrthoDB" id="9803416at2"/>
<dbReference type="Gene3D" id="3.30.460.20">
    <property type="entry name" value="CorA soluble domain-like"/>
    <property type="match status" value="1"/>
</dbReference>
<evidence type="ECO:0000256" key="9">
    <source>
        <dbReference type="ARBA" id="ARBA00022989"/>
    </source>
</evidence>
<dbReference type="GO" id="GO:0005886">
    <property type="term" value="C:plasma membrane"/>
    <property type="evidence" value="ECO:0007669"/>
    <property type="project" value="UniProtKB-SubCell"/>
</dbReference>
<keyword evidence="5" id="KW-1003">Cell membrane</keyword>
<dbReference type="GO" id="GO:0015087">
    <property type="term" value="F:cobalt ion transmembrane transporter activity"/>
    <property type="evidence" value="ECO:0007669"/>
    <property type="project" value="TreeGrafter"/>
</dbReference>
<keyword evidence="9 13" id="KW-1133">Transmembrane helix</keyword>
<evidence type="ECO:0000256" key="2">
    <source>
        <dbReference type="ARBA" id="ARBA00009765"/>
    </source>
</evidence>
<evidence type="ECO:0000256" key="7">
    <source>
        <dbReference type="ARBA" id="ARBA00022692"/>
    </source>
</evidence>
<evidence type="ECO:0000256" key="3">
    <source>
        <dbReference type="ARBA" id="ARBA00019439"/>
    </source>
</evidence>
<dbReference type="SUPFAM" id="SSF143865">
    <property type="entry name" value="CorA soluble domain-like"/>
    <property type="match status" value="1"/>
</dbReference>
<keyword evidence="10" id="KW-0406">Ion transport</keyword>
<evidence type="ECO:0000256" key="5">
    <source>
        <dbReference type="ARBA" id="ARBA00022475"/>
    </source>
</evidence>
<dbReference type="GO" id="GO:0015099">
    <property type="term" value="F:nickel cation transmembrane transporter activity"/>
    <property type="evidence" value="ECO:0007669"/>
    <property type="project" value="TreeGrafter"/>
</dbReference>
<comment type="subcellular location">
    <subcellularLocation>
        <location evidence="1">Cell inner membrane</location>
        <topology evidence="1">Multi-pass membrane protein</topology>
    </subcellularLocation>
</comment>
<evidence type="ECO:0000256" key="1">
    <source>
        <dbReference type="ARBA" id="ARBA00004429"/>
    </source>
</evidence>
<feature type="transmembrane region" description="Helical" evidence="13">
    <location>
        <begin position="270"/>
        <end position="290"/>
    </location>
</feature>
<dbReference type="SUPFAM" id="SSF144083">
    <property type="entry name" value="Magnesium transport protein CorA, transmembrane region"/>
    <property type="match status" value="1"/>
</dbReference>
<dbReference type="GO" id="GO:0015095">
    <property type="term" value="F:magnesium ion transmembrane transporter activity"/>
    <property type="evidence" value="ECO:0007669"/>
    <property type="project" value="TreeGrafter"/>
</dbReference>
<keyword evidence="7 13" id="KW-0812">Transmembrane</keyword>
<evidence type="ECO:0000256" key="4">
    <source>
        <dbReference type="ARBA" id="ARBA00022448"/>
    </source>
</evidence>
<keyword evidence="15" id="KW-1185">Reference proteome</keyword>
<reference evidence="14 15" key="1">
    <citation type="submission" date="2017-06" db="EMBL/GenBank/DDBJ databases">
        <authorList>
            <person name="Kim H.J."/>
            <person name="Triplett B.A."/>
        </authorList>
    </citation>
    <scope>NUCLEOTIDE SEQUENCE [LARGE SCALE GENOMIC DNA]</scope>
    <source>
        <strain evidence="14 15">B29T1</strain>
    </source>
</reference>
<evidence type="ECO:0000256" key="12">
    <source>
        <dbReference type="ARBA" id="ARBA00034269"/>
    </source>
</evidence>
<comment type="catalytic activity">
    <reaction evidence="12">
        <text>Mg(2+)(in) = Mg(2+)(out)</text>
        <dbReference type="Rhea" id="RHEA:29827"/>
        <dbReference type="ChEBI" id="CHEBI:18420"/>
    </reaction>
</comment>
<dbReference type="InterPro" id="IPR045861">
    <property type="entry name" value="CorA_cytoplasmic_dom"/>
</dbReference>
<dbReference type="CDD" id="cd12837">
    <property type="entry name" value="EcCorA-like_u1"/>
    <property type="match status" value="1"/>
</dbReference>
<keyword evidence="8" id="KW-0460">Magnesium</keyword>
<sequence length="328" mass="36921">MLGFYKRQARRLDWEERDPALPIDADTVWIDAWTPSQEEIRRVERWLGVELPTREEMQEIEASSRVYEEGGAIVLTATVLINADSPPPDTVEITFIIKGEMLVTLRYADPQPFRTMSGRLDRIGPTLNSGLAAFFWIQEQTVARVADVLERGSNDLENMSSEIFAAARKSEKKEERIDLVEALARIGRNGDTTAKVRECLHALQRILLAVSATDVIPPSMRKDARARAKVINRDVASLIEHTGFVTGNVNLLLDATLGLINIEQTNIIKIFSVLAIVFLPPTLIASIYGMNFQEMPELSWHLGYPLAIILMIASAICPYLFFKRKGWL</sequence>
<dbReference type="RefSeq" id="WP_133063833.1">
    <property type="nucleotide sequence ID" value="NZ_FYEH01000002.1"/>
</dbReference>
<dbReference type="PANTHER" id="PTHR47685">
    <property type="entry name" value="MAGNESIUM TRANSPORT PROTEIN CORA"/>
    <property type="match status" value="1"/>
</dbReference>
<gene>
    <name evidence="14" type="ORF">SAMN07250955_102314</name>
</gene>
<feature type="transmembrane region" description="Helical" evidence="13">
    <location>
        <begin position="302"/>
        <end position="322"/>
    </location>
</feature>
<keyword evidence="4" id="KW-0813">Transport</keyword>
<proteinExistence type="inferred from homology"/>
<dbReference type="Proteomes" id="UP000197065">
    <property type="component" value="Unassembled WGS sequence"/>
</dbReference>
<evidence type="ECO:0000256" key="8">
    <source>
        <dbReference type="ARBA" id="ARBA00022842"/>
    </source>
</evidence>
<evidence type="ECO:0000256" key="6">
    <source>
        <dbReference type="ARBA" id="ARBA00022519"/>
    </source>
</evidence>
<evidence type="ECO:0000256" key="10">
    <source>
        <dbReference type="ARBA" id="ARBA00023065"/>
    </source>
</evidence>
<dbReference type="PANTHER" id="PTHR47685:SF1">
    <property type="entry name" value="MAGNESIUM TRANSPORT PROTEIN CORA"/>
    <property type="match status" value="1"/>
</dbReference>
<evidence type="ECO:0000256" key="11">
    <source>
        <dbReference type="ARBA" id="ARBA00023136"/>
    </source>
</evidence>
<comment type="similarity">
    <text evidence="2">Belongs to the CorA metal ion transporter (MIT) (TC 1.A.35) family.</text>
</comment>
<evidence type="ECO:0000256" key="13">
    <source>
        <dbReference type="SAM" id="Phobius"/>
    </source>
</evidence>
<protein>
    <recommendedName>
        <fullName evidence="3">Magnesium transport protein CorA</fullName>
    </recommendedName>
</protein>
<dbReference type="InterPro" id="IPR045863">
    <property type="entry name" value="CorA_TM1_TM2"/>
</dbReference>
<dbReference type="Pfam" id="PF01544">
    <property type="entry name" value="CorA"/>
    <property type="match status" value="1"/>
</dbReference>
<dbReference type="InterPro" id="IPR050829">
    <property type="entry name" value="CorA_MIT"/>
</dbReference>
<dbReference type="InterPro" id="IPR002523">
    <property type="entry name" value="MgTranspt_CorA/ZnTranspt_ZntB"/>
</dbReference>
<evidence type="ECO:0000313" key="15">
    <source>
        <dbReference type="Proteomes" id="UP000197065"/>
    </source>
</evidence>
<dbReference type="FunFam" id="1.20.58.340:FF:000001">
    <property type="entry name" value="Magnesium transport protein CorA"/>
    <property type="match status" value="1"/>
</dbReference>
<keyword evidence="11 13" id="KW-0472">Membrane</keyword>
<dbReference type="EMBL" id="FYEH01000002">
    <property type="protein sequence ID" value="SNB61648.1"/>
    <property type="molecule type" value="Genomic_DNA"/>
</dbReference>
<accession>A0A212QQ76</accession>